<dbReference type="Proteomes" id="UP000295662">
    <property type="component" value="Unassembled WGS sequence"/>
</dbReference>
<dbReference type="InterPro" id="IPR050266">
    <property type="entry name" value="AB_hydrolase_sf"/>
</dbReference>
<accession>A0A4R7RWB7</accession>
<dbReference type="InterPro" id="IPR029058">
    <property type="entry name" value="AB_hydrolase_fold"/>
</dbReference>
<evidence type="ECO:0000313" key="2">
    <source>
        <dbReference type="EMBL" id="TDU69246.1"/>
    </source>
</evidence>
<dbReference type="OrthoDB" id="9808398at2"/>
<dbReference type="AlphaFoldDB" id="A0A4R7RWB7"/>
<dbReference type="SUPFAM" id="SSF53474">
    <property type="entry name" value="alpha/beta-Hydrolases"/>
    <property type="match status" value="1"/>
</dbReference>
<sequence length="296" mass="32754">MRIHLNFAILLLLTAFVPGSSGEEKPREVFSVTVSGTGRPMILIPGLSCSGNVWDGTVARFKDRYECHVMTLAGFAGQPAIGEPMLEQIRDGLSRYIRDQKLERPVIVGHSLGAFMAFWLGATIPDQIGQIVAVDGVPYFPGLLDRKATPESVNAMAKGIRSMYGGQKREQFEMAMRISLRGMVTDEKDFERVLADSLKSAPKAVAQALYELMTIDLRQKVSAIQVPVLIVGASAMATTPEQKKSLEDNYRAQVATIPQHEVIFAPKARHFIQLDEPAFLFGEMERFLKTNNGKRN</sequence>
<protein>
    <submittedName>
        <fullName evidence="2">Pimeloyl-ACP methyl ester carboxylesterase</fullName>
    </submittedName>
</protein>
<organism evidence="2 3">
    <name type="scientific">Prosthecobacter fusiformis</name>
    <dbReference type="NCBI Taxonomy" id="48464"/>
    <lineage>
        <taxon>Bacteria</taxon>
        <taxon>Pseudomonadati</taxon>
        <taxon>Verrucomicrobiota</taxon>
        <taxon>Verrucomicrobiia</taxon>
        <taxon>Verrucomicrobiales</taxon>
        <taxon>Verrucomicrobiaceae</taxon>
        <taxon>Prosthecobacter</taxon>
    </lineage>
</organism>
<dbReference type="InterPro" id="IPR000073">
    <property type="entry name" value="AB_hydrolase_1"/>
</dbReference>
<reference evidence="2 3" key="1">
    <citation type="submission" date="2019-03" db="EMBL/GenBank/DDBJ databases">
        <title>Genomic Encyclopedia of Archaeal and Bacterial Type Strains, Phase II (KMG-II): from individual species to whole genera.</title>
        <authorList>
            <person name="Goeker M."/>
        </authorList>
    </citation>
    <scope>NUCLEOTIDE SEQUENCE [LARGE SCALE GENOMIC DNA]</scope>
    <source>
        <strain evidence="2 3">ATCC 25309</strain>
    </source>
</reference>
<keyword evidence="3" id="KW-1185">Reference proteome</keyword>
<dbReference type="PANTHER" id="PTHR43798">
    <property type="entry name" value="MONOACYLGLYCEROL LIPASE"/>
    <property type="match status" value="1"/>
</dbReference>
<dbReference type="EMBL" id="SOCA01000005">
    <property type="protein sequence ID" value="TDU69246.1"/>
    <property type="molecule type" value="Genomic_DNA"/>
</dbReference>
<proteinExistence type="predicted"/>
<comment type="caution">
    <text evidence="2">The sequence shown here is derived from an EMBL/GenBank/DDBJ whole genome shotgun (WGS) entry which is preliminary data.</text>
</comment>
<dbReference type="Gene3D" id="3.40.50.1820">
    <property type="entry name" value="alpha/beta hydrolase"/>
    <property type="match status" value="1"/>
</dbReference>
<evidence type="ECO:0000313" key="3">
    <source>
        <dbReference type="Proteomes" id="UP000295662"/>
    </source>
</evidence>
<gene>
    <name evidence="2" type="ORF">EI77_02894</name>
</gene>
<feature type="domain" description="AB hydrolase-1" evidence="1">
    <location>
        <begin position="42"/>
        <end position="280"/>
    </location>
</feature>
<name>A0A4R7RWB7_9BACT</name>
<dbReference type="RefSeq" id="WP_133795941.1">
    <property type="nucleotide sequence ID" value="NZ_SOCA01000005.1"/>
</dbReference>
<dbReference type="Pfam" id="PF12697">
    <property type="entry name" value="Abhydrolase_6"/>
    <property type="match status" value="1"/>
</dbReference>
<evidence type="ECO:0000259" key="1">
    <source>
        <dbReference type="Pfam" id="PF12697"/>
    </source>
</evidence>